<dbReference type="Ensembl" id="ENSDLAT00005017212.2">
    <property type="protein sequence ID" value="ENSDLAP00005015887.2"/>
    <property type="gene ID" value="ENSDLAG00005007783.2"/>
</dbReference>
<evidence type="ECO:0000313" key="3">
    <source>
        <dbReference type="Proteomes" id="UP000694389"/>
    </source>
</evidence>
<dbReference type="CTD" id="102167380"/>
<reference evidence="2" key="1">
    <citation type="submission" date="2025-08" db="UniProtKB">
        <authorList>
            <consortium name="Ensembl"/>
        </authorList>
    </citation>
    <scope>IDENTIFICATION</scope>
</reference>
<dbReference type="PANTHER" id="PTHR28604:SF2">
    <property type="entry name" value="RIKEN CDNA 2610028H24 GENE"/>
    <property type="match status" value="1"/>
</dbReference>
<dbReference type="GeneTree" id="ENSGT00390000011514"/>
<reference evidence="2" key="2">
    <citation type="submission" date="2025-09" db="UniProtKB">
        <authorList>
            <consortium name="Ensembl"/>
        </authorList>
    </citation>
    <scope>IDENTIFICATION</scope>
</reference>
<dbReference type="Proteomes" id="UP000694389">
    <property type="component" value="Unassembled WGS sequence"/>
</dbReference>
<dbReference type="InterPro" id="IPR038915">
    <property type="entry name" value="PRR29-like"/>
</dbReference>
<gene>
    <name evidence="2" type="primary">cunh21orf58</name>
</gene>
<dbReference type="AlphaFoldDB" id="A0A8C4EAT4"/>
<dbReference type="InterPro" id="IPR027904">
    <property type="entry name" value="DUF4587"/>
</dbReference>
<proteinExistence type="predicted"/>
<accession>A0A8C4EAT4</accession>
<evidence type="ECO:0000313" key="2">
    <source>
        <dbReference type="Ensembl" id="ENSDLAP00005015887.2"/>
    </source>
</evidence>
<feature type="domain" description="DUF4587" evidence="1">
    <location>
        <begin position="146"/>
        <end position="228"/>
    </location>
</feature>
<dbReference type="PANTHER" id="PTHR28604">
    <property type="match status" value="1"/>
</dbReference>
<organism evidence="2 3">
    <name type="scientific">Dicentrarchus labrax</name>
    <name type="common">European seabass</name>
    <name type="synonym">Morone labrax</name>
    <dbReference type="NCBI Taxonomy" id="13489"/>
    <lineage>
        <taxon>Eukaryota</taxon>
        <taxon>Metazoa</taxon>
        <taxon>Chordata</taxon>
        <taxon>Craniata</taxon>
        <taxon>Vertebrata</taxon>
        <taxon>Euteleostomi</taxon>
        <taxon>Actinopterygii</taxon>
        <taxon>Neopterygii</taxon>
        <taxon>Teleostei</taxon>
        <taxon>Neoteleostei</taxon>
        <taxon>Acanthomorphata</taxon>
        <taxon>Eupercaria</taxon>
        <taxon>Moronidae</taxon>
        <taxon>Dicentrarchus</taxon>
    </lineage>
</organism>
<dbReference type="Pfam" id="PF15248">
    <property type="entry name" value="DUF4587"/>
    <property type="match status" value="1"/>
</dbReference>
<sequence>MPRFQHDSSTVDQMTRLKLKLLEKVGSYDGQFDRLQRALRRKQDLLQRLREQHMLEDLNRPHTWGGSQRQYKAHFFPAPQPPPPLPLYHPAPALLSLPPPPPAPPQPPRIIQQTLPQQPATIIQQLPPQQPLITQIPPPQPYPAPRSGSIKEDMVELMLMQNAQMHQIIMHNMMLKAMPPMALSPPGGPSHCAHPTTYLGQDSYHGNPMIVRPDVKPRGSAVHHHHHYSPNPVAPQLPPISHPMWLPGVSTVPAGQAGGHLPSVHHVTAPFTLPPLNV</sequence>
<name>A0A8C4EAT4_DICLA</name>
<keyword evidence="3" id="KW-1185">Reference proteome</keyword>
<evidence type="ECO:0000259" key="1">
    <source>
        <dbReference type="Pfam" id="PF15248"/>
    </source>
</evidence>
<protein>
    <recommendedName>
        <fullName evidence="1">DUF4587 domain-containing protein</fullName>
    </recommendedName>
</protein>